<dbReference type="InterPro" id="IPR027417">
    <property type="entry name" value="P-loop_NTPase"/>
</dbReference>
<dbReference type="HAMAP" id="MF_01485">
    <property type="entry name" value="RecB"/>
    <property type="match status" value="1"/>
</dbReference>
<keyword evidence="2 15" id="KW-0479">Metal-binding</keyword>
<evidence type="ECO:0000256" key="7">
    <source>
        <dbReference type="ARBA" id="ARBA00022839"/>
    </source>
</evidence>
<dbReference type="InterPro" id="IPR014016">
    <property type="entry name" value="UvrD-like_ATP-bd"/>
</dbReference>
<organism evidence="19 20">
    <name type="scientific">Buchnera aphidicola str. USDA</name>
    <name type="common">Myzus persicae</name>
    <dbReference type="NCBI Taxonomy" id="1009856"/>
    <lineage>
        <taxon>Bacteria</taxon>
        <taxon>Pseudomonadati</taxon>
        <taxon>Pseudomonadota</taxon>
        <taxon>Gammaproteobacteria</taxon>
        <taxon>Enterobacterales</taxon>
        <taxon>Erwiniaceae</taxon>
        <taxon>Buchnera</taxon>
    </lineage>
</organism>
<dbReference type="Gene3D" id="1.10.486.10">
    <property type="entry name" value="PCRA, domain 4"/>
    <property type="match status" value="1"/>
</dbReference>
<proteinExistence type="inferred from homology"/>
<dbReference type="PATRIC" id="fig|1009856.3.peg.444"/>
<evidence type="ECO:0000259" key="18">
    <source>
        <dbReference type="PROSITE" id="PS51217"/>
    </source>
</evidence>
<evidence type="ECO:0000256" key="2">
    <source>
        <dbReference type="ARBA" id="ARBA00022723"/>
    </source>
</evidence>
<dbReference type="Gene3D" id="1.10.3170.10">
    <property type="entry name" value="Recbcd, chain B, domain 2"/>
    <property type="match status" value="1"/>
</dbReference>
<keyword evidence="5 15" id="KW-0378">Hydrolase</keyword>
<evidence type="ECO:0000256" key="12">
    <source>
        <dbReference type="ARBA" id="ARBA00023235"/>
    </source>
</evidence>
<keyword evidence="8 15" id="KW-0067">ATP-binding</keyword>
<dbReference type="Gene3D" id="3.90.320.10">
    <property type="match status" value="1"/>
</dbReference>
<evidence type="ECO:0000256" key="16">
    <source>
        <dbReference type="PROSITE-ProRule" id="PRU00560"/>
    </source>
</evidence>
<dbReference type="PROSITE" id="PS51198">
    <property type="entry name" value="UVRD_HELICASE_ATP_BIND"/>
    <property type="match status" value="1"/>
</dbReference>
<dbReference type="NCBIfam" id="TIGR00609">
    <property type="entry name" value="recB"/>
    <property type="match status" value="1"/>
</dbReference>
<dbReference type="InterPro" id="IPR011335">
    <property type="entry name" value="Restrct_endonuc-II-like"/>
</dbReference>
<evidence type="ECO:0000313" key="20">
    <source>
        <dbReference type="Proteomes" id="UP000019087"/>
    </source>
</evidence>
<dbReference type="GO" id="GO:0005829">
    <property type="term" value="C:cytosol"/>
    <property type="evidence" value="ECO:0007669"/>
    <property type="project" value="TreeGrafter"/>
</dbReference>
<comment type="catalytic activity">
    <reaction evidence="14 15">
        <text>ATP + H2O = ADP + phosphate + H(+)</text>
        <dbReference type="Rhea" id="RHEA:13065"/>
        <dbReference type="ChEBI" id="CHEBI:15377"/>
        <dbReference type="ChEBI" id="CHEBI:15378"/>
        <dbReference type="ChEBI" id="CHEBI:30616"/>
        <dbReference type="ChEBI" id="CHEBI:43474"/>
        <dbReference type="ChEBI" id="CHEBI:456216"/>
        <dbReference type="EC" id="5.6.2.4"/>
    </reaction>
</comment>
<evidence type="ECO:0000256" key="1">
    <source>
        <dbReference type="ARBA" id="ARBA00022722"/>
    </source>
</evidence>
<dbReference type="GO" id="GO:0005524">
    <property type="term" value="F:ATP binding"/>
    <property type="evidence" value="ECO:0007669"/>
    <property type="project" value="UniProtKB-UniRule"/>
</dbReference>
<evidence type="ECO:0000256" key="3">
    <source>
        <dbReference type="ARBA" id="ARBA00022741"/>
    </source>
</evidence>
<keyword evidence="10 15" id="KW-0238">DNA-binding</keyword>
<keyword evidence="9 15" id="KW-0460">Magnesium</keyword>
<evidence type="ECO:0000256" key="13">
    <source>
        <dbReference type="ARBA" id="ARBA00034617"/>
    </source>
</evidence>
<keyword evidence="4 15" id="KW-0227">DNA damage</keyword>
<dbReference type="HOGENOM" id="CLU_001114_6_0_6"/>
<dbReference type="Pfam" id="PF00580">
    <property type="entry name" value="UvrD-helicase"/>
    <property type="match status" value="1"/>
</dbReference>
<dbReference type="Pfam" id="PF13361">
    <property type="entry name" value="UvrD_C"/>
    <property type="match status" value="1"/>
</dbReference>
<protein>
    <recommendedName>
        <fullName evidence="15">RecBCD enzyme subunit RecB</fullName>
        <ecNumber evidence="15">3.1.11.5</ecNumber>
        <ecNumber evidence="15">5.6.2.4</ecNumber>
    </recommendedName>
    <alternativeName>
        <fullName evidence="15">DNA 3'-5' helicase subunit RecB</fullName>
    </alternativeName>
    <alternativeName>
        <fullName evidence="15">Exonuclease V subunit RecB</fullName>
        <shortName evidence="15">ExoV subunit RecB</shortName>
    </alternativeName>
    <alternativeName>
        <fullName evidence="15">Helicase/nuclease RecBCD subunit RecB</fullName>
    </alternativeName>
</protein>
<evidence type="ECO:0000256" key="15">
    <source>
        <dbReference type="HAMAP-Rule" id="MF_01485"/>
    </source>
</evidence>
<comment type="domain">
    <text evidence="15">The C-terminal domain has nuclease activity and interacts with RecD. It interacts with RecA, facilitating its loading onto ssDNA.</text>
</comment>
<reference evidence="19 20" key="1">
    <citation type="journal article" date="2013" name="BMC Genomics">
        <title>Comparative analysis of genome sequences from four strains of the Buchnera aphidicola Mp endosymbion of the green peach aphid, Myzus persicae.</title>
        <authorList>
            <person name="Jiang Z."/>
            <person name="Jones D.H."/>
            <person name="Khuri S."/>
            <person name="Tsinoremas N.F."/>
            <person name="Wyss T."/>
            <person name="Jander G."/>
            <person name="Wilson A.C."/>
        </authorList>
    </citation>
    <scope>NUCLEOTIDE SEQUENCE [LARGE SCALE GENOMIC DNA]</scope>
    <source>
        <strain evidence="20">str. USDA (Myzus persicae)</strain>
    </source>
</reference>
<feature type="binding site" evidence="15">
    <location>
        <position position="1062"/>
    </location>
    <ligand>
        <name>Mg(2+)</name>
        <dbReference type="ChEBI" id="CHEBI:18420"/>
    </ligand>
</feature>
<evidence type="ECO:0000256" key="14">
    <source>
        <dbReference type="ARBA" id="ARBA00048988"/>
    </source>
</evidence>
<dbReference type="GO" id="GO:0008854">
    <property type="term" value="F:exodeoxyribonuclease V activity"/>
    <property type="evidence" value="ECO:0007669"/>
    <property type="project" value="UniProtKB-EC"/>
</dbReference>
<comment type="catalytic activity">
    <reaction evidence="15">
        <text>Exonucleolytic cleavage (in the presence of ATP) in either 5'- to 3'- or 3'- to 5'-direction to yield 5'-phosphooligonucleotides.</text>
        <dbReference type="EC" id="3.1.11.5"/>
    </reaction>
</comment>
<keyword evidence="3 15" id="KW-0547">Nucleotide-binding</keyword>
<feature type="domain" description="UvrD-like helicase ATP-binding" evidence="17">
    <location>
        <begin position="3"/>
        <end position="448"/>
    </location>
</feature>
<keyword evidence="11 15" id="KW-0234">DNA repair</keyword>
<comment type="miscellaneous">
    <text evidence="15">In the RecBCD complex, RecB has a slow 3'-5' helicase, an exonuclease activity and loads RecA onto ssDNA, RecD has a fast 5'-3' helicase activity, while RecC stimulates the ATPase and processivity of the RecB helicase and contributes to recognition of the Chi site.</text>
</comment>
<feature type="active site" description="For nuclease activity" evidence="15">
    <location>
        <position position="1075"/>
    </location>
</feature>
<dbReference type="GO" id="GO:0016887">
    <property type="term" value="F:ATP hydrolysis activity"/>
    <property type="evidence" value="ECO:0007669"/>
    <property type="project" value="RHEA"/>
</dbReference>
<comment type="catalytic activity">
    <reaction evidence="13 15">
        <text>Couples ATP hydrolysis with the unwinding of duplex DNA by translocating in the 3'-5' direction.</text>
        <dbReference type="EC" id="5.6.2.4"/>
    </reaction>
</comment>
<dbReference type="GO" id="GO:0003677">
    <property type="term" value="F:DNA binding"/>
    <property type="evidence" value="ECO:0007669"/>
    <property type="project" value="UniProtKB-UniRule"/>
</dbReference>
<dbReference type="CDD" id="cd22352">
    <property type="entry name" value="RecB_C-like"/>
    <property type="match status" value="1"/>
</dbReference>
<evidence type="ECO:0000256" key="6">
    <source>
        <dbReference type="ARBA" id="ARBA00022806"/>
    </source>
</evidence>
<feature type="binding site" evidence="15">
    <location>
        <position position="1075"/>
    </location>
    <ligand>
        <name>Mg(2+)</name>
        <dbReference type="ChEBI" id="CHEBI:18420"/>
    </ligand>
</feature>
<evidence type="ECO:0000256" key="10">
    <source>
        <dbReference type="ARBA" id="ARBA00023125"/>
    </source>
</evidence>
<evidence type="ECO:0000256" key="4">
    <source>
        <dbReference type="ARBA" id="ARBA00022763"/>
    </source>
</evidence>
<name>W0P3C0_BUCMP</name>
<dbReference type="PROSITE" id="PS51217">
    <property type="entry name" value="UVRD_HELICASE_CTER"/>
    <property type="match status" value="1"/>
</dbReference>
<comment type="domain">
    <text evidence="15">The N-terminal DNA-binding domain is a ssDNA-dependent ATPase and has ATP-dependent 3'-5' helicase function. This domain interacts with RecC.</text>
</comment>
<dbReference type="EC" id="3.1.11.5" evidence="15"/>
<dbReference type="InterPro" id="IPR011604">
    <property type="entry name" value="PDDEXK-like_dom_sf"/>
</dbReference>
<dbReference type="InterPro" id="IPR004586">
    <property type="entry name" value="RecB"/>
</dbReference>
<dbReference type="PANTHER" id="PTHR11070">
    <property type="entry name" value="UVRD / RECB / PCRA DNA HELICASE FAMILY MEMBER"/>
    <property type="match status" value="1"/>
</dbReference>
<dbReference type="AlphaFoldDB" id="W0P3C0"/>
<dbReference type="Proteomes" id="UP000019087">
    <property type="component" value="Chromosome"/>
</dbReference>
<evidence type="ECO:0000313" key="19">
    <source>
        <dbReference type="EMBL" id="AHG59942.1"/>
    </source>
</evidence>
<dbReference type="PANTHER" id="PTHR11070:SF23">
    <property type="entry name" value="RECBCD ENZYME SUBUNIT RECB"/>
    <property type="match status" value="1"/>
</dbReference>
<feature type="region of interest" description="Nuclease activity, interacts with RecD and RecA" evidence="15">
    <location>
        <begin position="897"/>
        <end position="1167"/>
    </location>
</feature>
<dbReference type="GO" id="GO:0000287">
    <property type="term" value="F:magnesium ion binding"/>
    <property type="evidence" value="ECO:0007669"/>
    <property type="project" value="UniProtKB-UniRule"/>
</dbReference>
<keyword evidence="7 15" id="KW-0269">Exonuclease</keyword>
<evidence type="ECO:0000259" key="17">
    <source>
        <dbReference type="PROSITE" id="PS51198"/>
    </source>
</evidence>
<dbReference type="KEGG" id="bapu:BUMPUSDA_CDS00145"/>
<comment type="similarity">
    <text evidence="15">Belongs to the helicase family. UvrD subfamily.</text>
</comment>
<gene>
    <name evidence="19" type="primary">recb</name>
    <name evidence="15" type="synonym">recB</name>
    <name evidence="19" type="ORF">BUMPUSDA_CDS00145</name>
</gene>
<sequence>MNSHNRKKLNAFKIPIQGITLIEASAGTGKTFTIVLLYLRLLLGIGEKKTYIKKLLVHEILVVTFTNASKEELYIRIKDGIKNLYQACICKNSNDFISQSFLKKINNIEEAIYILEEAYNNINNISIYTIHGFCQNILKSHTFYLNTIFQEKIIENEEQLYLQATQDFWRYYFYNLPEEMIRIIYKNYKNPEYLLKKIKPFLHIKSIYFTKKIKNETLIVHHEKNIKKINYFKEIWLNYHSIIFKKIDTIKINKKIYNQFNVSRWIDNITRWAKTFTKDYTIPSELKYFTPKSIKINTINESDANHIVFEETEKILKKNFSLKNIIFFYAIKNIPKFLLKEKEKKNFLGFNDLLNLLLKSIKKEKSLRELIRKKYPVAFIDEFQDTDVQQYEIFNLIYKKKNKKTALFLIGDPKQAIYSFRGADIFSYLYVKSKIKKYYYLDINWRSSINMSKSINFLFSQNHNPFILKNIPFIPIIPTLKNAKMNFSIKGISQTPISFFFNKDNEIYLDDYQFWISKQCAHEINYWLTCAKKGKAIITTKNGQRTLKSNDIAILVRNEKEATLIQEELNKINIMSIYSSSKKSVFQTFDAQELLCILKSILEPTNKKLLQQSLSTDILKKIFFIEKNKLEDENLYFIIEKLYQYHDIWDKISIFQMIRKIILDSQKNFNFSETYLNSQKNFNFLQIGELLQEKFQFLHKKKSLVCWFEKKILEKKQPLCNEYIRYLDESQAVKIITIHKAKGLEYPIVWLPFGIDFNQSKNSIYHDQKTFKIFLDSEKSQKSLMMSDEERLGEDLRFLYVALTRSILHCSLGISCLIKKKIKNRKNSDLHHSALGYLIQDGEMMDCNNLSIKLNKLSDNNLIEIKHDTIKSEFSISKKNIYWLSEFNLSKQEIKNIWNITSFTQLKKENKLLIHNKKEIILENIFKKDKIKKKLTLHTFPLGKKTGLLMHYILKNINVINQKNYYWFSDVLEKYNIPIKWTPTLMSWTYDILNTSFNDNKIILSQLKKQTYVKEFEFFLPIKNILYSEKFNKIIQSFDFLSTCSPQFFFNPVTGILKGSIDLVFHWDNKYYIVDYKSNWLGQDNSFYSKELIEKEMIKNRYDVQYQLYTIAIHQFLQKKIKNYNYTKNFGGVFYIFLRAISNEKNNGIFYTIPNYSLIQQLINLML</sequence>
<dbReference type="SUPFAM" id="SSF52980">
    <property type="entry name" value="Restriction endonuclease-like"/>
    <property type="match status" value="1"/>
</dbReference>
<comment type="subunit">
    <text evidence="15">Heterotrimer of RecB, RecC and RecD. All subunits contribute to DNA-binding. Interacts with RecA.</text>
</comment>
<keyword evidence="6 15" id="KW-0347">Helicase</keyword>
<comment type="cofactor">
    <cofactor evidence="15">
        <name>Mg(2+)</name>
        <dbReference type="ChEBI" id="CHEBI:18420"/>
    </cofactor>
    <text evidence="15">Binds 1 Mg(2+) ion per subunit.</text>
</comment>
<evidence type="ECO:0000256" key="11">
    <source>
        <dbReference type="ARBA" id="ARBA00023204"/>
    </source>
</evidence>
<dbReference type="InterPro" id="IPR014017">
    <property type="entry name" value="DNA_helicase_UvrD-like_C"/>
</dbReference>
<dbReference type="EC" id="5.6.2.4" evidence="15"/>
<feature type="binding site" evidence="15">
    <location>
        <position position="951"/>
    </location>
    <ligand>
        <name>Mg(2+)</name>
        <dbReference type="ChEBI" id="CHEBI:18420"/>
    </ligand>
</feature>
<dbReference type="GO" id="GO:0009338">
    <property type="term" value="C:exodeoxyribonuclease V complex"/>
    <property type="evidence" value="ECO:0007669"/>
    <property type="project" value="TreeGrafter"/>
</dbReference>
<dbReference type="InterPro" id="IPR000212">
    <property type="entry name" value="DNA_helicase_UvrD/REP"/>
</dbReference>
<comment type="function">
    <text evidence="15">A helicase/nuclease that prepares dsDNA breaks (DSB) for recombinational DNA repair. Binds to DSBs and unwinds DNA via a highly rapid and processive ATP-dependent bidirectional helicase activity. Unwinds dsDNA until it encounters a Chi (crossover hotspot instigator) sequence from the 3' direction. Cuts ssDNA a few nucleotides 3' to the Chi site. The properties and activities of the enzyme are changed at Chi. The Chi-altered holoenzyme produces a long 3'-ssDNA overhang and facilitates RecA-binding to the ssDNA for homologous DNA recombination and repair. Holoenzyme degrades any linearized DNA that is unable to undergo homologous recombination. In the holoenzyme this subunit contributes ATPase, 3'-5' helicase, exonuclease activity and loads RecA onto ssDNA.</text>
</comment>
<evidence type="ECO:0000256" key="8">
    <source>
        <dbReference type="ARBA" id="ARBA00022840"/>
    </source>
</evidence>
<evidence type="ECO:0000256" key="5">
    <source>
        <dbReference type="ARBA" id="ARBA00022801"/>
    </source>
</evidence>
<evidence type="ECO:0000256" key="9">
    <source>
        <dbReference type="ARBA" id="ARBA00022842"/>
    </source>
</evidence>
<dbReference type="Gene3D" id="3.40.50.300">
    <property type="entry name" value="P-loop containing nucleotide triphosphate hydrolases"/>
    <property type="match status" value="2"/>
</dbReference>
<dbReference type="EMBL" id="CP002697">
    <property type="protein sequence ID" value="AHG59942.1"/>
    <property type="molecule type" value="Genomic_DNA"/>
</dbReference>
<dbReference type="SUPFAM" id="SSF52540">
    <property type="entry name" value="P-loop containing nucleoside triphosphate hydrolases"/>
    <property type="match status" value="1"/>
</dbReference>
<feature type="region of interest" description="DNA-binding and helicase activity, interacts with RecC" evidence="15">
    <location>
        <begin position="1"/>
        <end position="858"/>
    </location>
</feature>
<feature type="binding site" evidence="16">
    <location>
        <begin position="24"/>
        <end position="31"/>
    </location>
    <ligand>
        <name>ATP</name>
        <dbReference type="ChEBI" id="CHEBI:30616"/>
    </ligand>
</feature>
<dbReference type="RefSeq" id="WP_025369080.1">
    <property type="nucleotide sequence ID" value="NZ_CP002697.1"/>
</dbReference>
<feature type="domain" description="UvrD-like helicase C-terminal" evidence="18">
    <location>
        <begin position="465"/>
        <end position="743"/>
    </location>
</feature>
<keyword evidence="12 15" id="KW-0413">Isomerase</keyword>
<dbReference type="GO" id="GO:0043138">
    <property type="term" value="F:3'-5' DNA helicase activity"/>
    <property type="evidence" value="ECO:0007669"/>
    <property type="project" value="UniProtKB-UniRule"/>
</dbReference>
<dbReference type="GO" id="GO:0000724">
    <property type="term" value="P:double-strand break repair via homologous recombination"/>
    <property type="evidence" value="ECO:0007669"/>
    <property type="project" value="UniProtKB-UniRule"/>
</dbReference>
<keyword evidence="1 15" id="KW-0540">Nuclease</keyword>
<accession>W0P3C0</accession>